<organism evidence="5 6">
    <name type="scientific">Galerina marginata (strain CBS 339.88)</name>
    <dbReference type="NCBI Taxonomy" id="685588"/>
    <lineage>
        <taxon>Eukaryota</taxon>
        <taxon>Fungi</taxon>
        <taxon>Dikarya</taxon>
        <taxon>Basidiomycota</taxon>
        <taxon>Agaricomycotina</taxon>
        <taxon>Agaricomycetes</taxon>
        <taxon>Agaricomycetidae</taxon>
        <taxon>Agaricales</taxon>
        <taxon>Agaricineae</taxon>
        <taxon>Strophariaceae</taxon>
        <taxon>Galerina</taxon>
    </lineage>
</organism>
<dbReference type="GO" id="GO:0016787">
    <property type="term" value="F:hydrolase activity"/>
    <property type="evidence" value="ECO:0007669"/>
    <property type="project" value="UniProtKB-KW"/>
</dbReference>
<sequence length="534" mass="57176">MFLSFLFFFLFSNLGAMAQASFDWTSIPGSNNLTWVDCYAPPLQCTRLNAPLNYSDPNSGTVTLALIRIPSTLNETADYRGPVLFNPGGLGGSGVEAMLEFGSQLAPVIGPNFDVVSFDPRGAANSVPLISMFKTDAERATFDFGPNVADATATPDAIPRQWAHFRVFGQLAQDRDPGIFAHMTTDNVARDMLHIVEAHGQAKLRYWGISYGSVLGGTFASIFPDKVERLIIDGVFDMESYYSVNWANQLLDTDKVLQAFFDGCFKAGPKACAFYASSPSTISRNLDALYASVLAQPIMAYSPALPTYGIVDHVTLKNAVFTSLYTPYSSFSMLAQGLADLKKGNGSTIFQLSFPQLSEAAAAILCGDGRTVTDDAAALKAFTQGISNISTFSSALVGTRTMCSGWKIHPNNFKGPVAGNTSFPLLLIGNTGDPVTPLAGAKKTSKAFPGSVVLTQDSIGHTSFSIPSDCTLGHVNQYFQNGTLPAAGTVCPVIGDLFPVPSSISAREQVHAHSRVEVVAQTTRSMFKGMPKLY</sequence>
<dbReference type="InterPro" id="IPR051601">
    <property type="entry name" value="Serine_prot/Carboxylest_S33"/>
</dbReference>
<dbReference type="InterPro" id="IPR029058">
    <property type="entry name" value="AB_hydrolase_fold"/>
</dbReference>
<feature type="signal peptide" evidence="3">
    <location>
        <begin position="1"/>
        <end position="18"/>
    </location>
</feature>
<dbReference type="PANTHER" id="PTHR43248">
    <property type="entry name" value="2-SUCCINYL-6-HYDROXY-2,4-CYCLOHEXADIENE-1-CARBOXYLATE SYNTHASE"/>
    <property type="match status" value="1"/>
</dbReference>
<dbReference type="InterPro" id="IPR013595">
    <property type="entry name" value="Pept_S33_TAP-like_C"/>
</dbReference>
<name>A0A067T2L4_GALM3</name>
<dbReference type="Proteomes" id="UP000027222">
    <property type="component" value="Unassembled WGS sequence"/>
</dbReference>
<dbReference type="HOGENOM" id="CLU_013364_5_2_1"/>
<dbReference type="AlphaFoldDB" id="A0A067T2L4"/>
<dbReference type="SUPFAM" id="SSF53474">
    <property type="entry name" value="alpha/beta-Hydrolases"/>
    <property type="match status" value="1"/>
</dbReference>
<evidence type="ECO:0000313" key="5">
    <source>
        <dbReference type="EMBL" id="KDR73268.1"/>
    </source>
</evidence>
<evidence type="ECO:0000259" key="4">
    <source>
        <dbReference type="Pfam" id="PF08386"/>
    </source>
</evidence>
<reference evidence="6" key="1">
    <citation type="journal article" date="2014" name="Proc. Natl. Acad. Sci. U.S.A.">
        <title>Extensive sampling of basidiomycete genomes demonstrates inadequacy of the white-rot/brown-rot paradigm for wood decay fungi.</title>
        <authorList>
            <person name="Riley R."/>
            <person name="Salamov A.A."/>
            <person name="Brown D.W."/>
            <person name="Nagy L.G."/>
            <person name="Floudas D."/>
            <person name="Held B.W."/>
            <person name="Levasseur A."/>
            <person name="Lombard V."/>
            <person name="Morin E."/>
            <person name="Otillar R."/>
            <person name="Lindquist E.A."/>
            <person name="Sun H."/>
            <person name="LaButti K.M."/>
            <person name="Schmutz J."/>
            <person name="Jabbour D."/>
            <person name="Luo H."/>
            <person name="Baker S.E."/>
            <person name="Pisabarro A.G."/>
            <person name="Walton J.D."/>
            <person name="Blanchette R.A."/>
            <person name="Henrissat B."/>
            <person name="Martin F."/>
            <person name="Cullen D."/>
            <person name="Hibbett D.S."/>
            <person name="Grigoriev I.V."/>
        </authorList>
    </citation>
    <scope>NUCLEOTIDE SEQUENCE [LARGE SCALE GENOMIC DNA]</scope>
    <source>
        <strain evidence="6">CBS 339.88</strain>
    </source>
</reference>
<protein>
    <recommendedName>
        <fullName evidence="4">Peptidase S33 tripeptidyl aminopeptidase-like C-terminal domain-containing protein</fullName>
    </recommendedName>
</protein>
<evidence type="ECO:0000256" key="1">
    <source>
        <dbReference type="ARBA" id="ARBA00010088"/>
    </source>
</evidence>
<keyword evidence="3" id="KW-0732">Signal</keyword>
<evidence type="ECO:0000256" key="2">
    <source>
        <dbReference type="ARBA" id="ARBA00022801"/>
    </source>
</evidence>
<accession>A0A067T2L4</accession>
<keyword evidence="2" id="KW-0378">Hydrolase</keyword>
<dbReference type="EMBL" id="KL142386">
    <property type="protein sequence ID" value="KDR73268.1"/>
    <property type="molecule type" value="Genomic_DNA"/>
</dbReference>
<dbReference type="PANTHER" id="PTHR43248:SF25">
    <property type="entry name" value="AB HYDROLASE-1 DOMAIN-CONTAINING PROTEIN-RELATED"/>
    <property type="match status" value="1"/>
</dbReference>
<dbReference type="OrthoDB" id="425534at2759"/>
<gene>
    <name evidence="5" type="ORF">GALMADRAFT_727774</name>
</gene>
<feature type="domain" description="Peptidase S33 tripeptidyl aminopeptidase-like C-terminal" evidence="4">
    <location>
        <begin position="392"/>
        <end position="491"/>
    </location>
</feature>
<keyword evidence="6" id="KW-1185">Reference proteome</keyword>
<dbReference type="Pfam" id="PF08386">
    <property type="entry name" value="Abhydrolase_4"/>
    <property type="match status" value="1"/>
</dbReference>
<evidence type="ECO:0000256" key="3">
    <source>
        <dbReference type="SAM" id="SignalP"/>
    </source>
</evidence>
<evidence type="ECO:0000313" key="6">
    <source>
        <dbReference type="Proteomes" id="UP000027222"/>
    </source>
</evidence>
<feature type="chain" id="PRO_5001648802" description="Peptidase S33 tripeptidyl aminopeptidase-like C-terminal domain-containing protein" evidence="3">
    <location>
        <begin position="19"/>
        <end position="534"/>
    </location>
</feature>
<dbReference type="STRING" id="685588.A0A067T2L4"/>
<proteinExistence type="inferred from homology"/>
<comment type="similarity">
    <text evidence="1">Belongs to the peptidase S33 family.</text>
</comment>
<dbReference type="Gene3D" id="3.40.50.1820">
    <property type="entry name" value="alpha/beta hydrolase"/>
    <property type="match status" value="1"/>
</dbReference>